<dbReference type="AlphaFoldDB" id="A0A4R6DZM3"/>
<reference evidence="2 3" key="1">
    <citation type="submission" date="2019-03" db="EMBL/GenBank/DDBJ databases">
        <title>Genomic Encyclopedia of Type Strains, Phase IV (KMG-IV): sequencing the most valuable type-strain genomes for metagenomic binning, comparative biology and taxonomic classification.</title>
        <authorList>
            <person name="Goeker M."/>
        </authorList>
    </citation>
    <scope>NUCLEOTIDE SEQUENCE [LARGE SCALE GENOMIC DNA]</scope>
    <source>
        <strain evidence="2 3">DSM 12121</strain>
    </source>
</reference>
<evidence type="ECO:0000313" key="3">
    <source>
        <dbReference type="Proteomes" id="UP000295129"/>
    </source>
</evidence>
<dbReference type="InterPro" id="IPR022224">
    <property type="entry name" value="DUF3750"/>
</dbReference>
<gene>
    <name evidence="2" type="ORF">C7389_10874</name>
</gene>
<protein>
    <submittedName>
        <fullName evidence="2">Uncharacterized protein DUF3750</fullName>
    </submittedName>
</protein>
<dbReference type="RefSeq" id="WP_133591240.1">
    <property type="nucleotide sequence ID" value="NZ_SNVV01000008.1"/>
</dbReference>
<dbReference type="OrthoDB" id="199084at2"/>
<comment type="caution">
    <text evidence="2">The sequence shown here is derived from an EMBL/GenBank/DDBJ whole genome shotgun (WGS) entry which is preliminary data.</text>
</comment>
<dbReference type="Pfam" id="PF12570">
    <property type="entry name" value="DUF3750"/>
    <property type="match status" value="1"/>
</dbReference>
<dbReference type="Proteomes" id="UP000295129">
    <property type="component" value="Unassembled WGS sequence"/>
</dbReference>
<dbReference type="EMBL" id="SNVV01000008">
    <property type="protein sequence ID" value="TDN50831.1"/>
    <property type="molecule type" value="Genomic_DNA"/>
</dbReference>
<name>A0A4R6DZM3_9RHOO</name>
<proteinExistence type="predicted"/>
<evidence type="ECO:0000256" key="1">
    <source>
        <dbReference type="SAM" id="SignalP"/>
    </source>
</evidence>
<keyword evidence="1" id="KW-0732">Signal</keyword>
<keyword evidence="3" id="KW-1185">Reference proteome</keyword>
<evidence type="ECO:0000313" key="2">
    <source>
        <dbReference type="EMBL" id="TDN50831.1"/>
    </source>
</evidence>
<feature type="signal peptide" evidence="1">
    <location>
        <begin position="1"/>
        <end position="23"/>
    </location>
</feature>
<sequence>MKLRLLLCAIAAFFLPLAGSVAAYYAGDNARDWRGARRDSTGLAPDPASTREAVIQVYSARAVRWRGAFGVHTWIAAKPRGGAEYTRFEVMGFGVGNGRQAVRVREGIPDGYWYGNEPTLLRDLRGGAEVDAMIARLHEATGRYPHANEYRIWPGPNSNTFVAYLARAVPELHLELPSTAIGKDYLPDGALFGTAPSGTGAQFSLLGLLGITVAAEEGLELNLLGLSLGVDVWPPALKLPGIGRVGVPEHVPGSAMWGVRRLEGEGEGGALAGGAAAPVAAEAVRP</sequence>
<feature type="chain" id="PRO_5020968257" evidence="1">
    <location>
        <begin position="24"/>
        <end position="286"/>
    </location>
</feature>
<organism evidence="2 3">
    <name type="scientific">Azoarcus indigens</name>
    <dbReference type="NCBI Taxonomy" id="29545"/>
    <lineage>
        <taxon>Bacteria</taxon>
        <taxon>Pseudomonadati</taxon>
        <taxon>Pseudomonadota</taxon>
        <taxon>Betaproteobacteria</taxon>
        <taxon>Rhodocyclales</taxon>
        <taxon>Zoogloeaceae</taxon>
        <taxon>Azoarcus</taxon>
    </lineage>
</organism>
<accession>A0A4R6DZM3</accession>